<dbReference type="EMBL" id="BAABME010001200">
    <property type="protein sequence ID" value="GAA0148197.1"/>
    <property type="molecule type" value="Genomic_DNA"/>
</dbReference>
<organism evidence="2 3">
    <name type="scientific">Lithospermum erythrorhizon</name>
    <name type="common">Purple gromwell</name>
    <name type="synonym">Lithospermum officinale var. erythrorhizon</name>
    <dbReference type="NCBI Taxonomy" id="34254"/>
    <lineage>
        <taxon>Eukaryota</taxon>
        <taxon>Viridiplantae</taxon>
        <taxon>Streptophyta</taxon>
        <taxon>Embryophyta</taxon>
        <taxon>Tracheophyta</taxon>
        <taxon>Spermatophyta</taxon>
        <taxon>Magnoliopsida</taxon>
        <taxon>eudicotyledons</taxon>
        <taxon>Gunneridae</taxon>
        <taxon>Pentapetalae</taxon>
        <taxon>asterids</taxon>
        <taxon>lamiids</taxon>
        <taxon>Boraginales</taxon>
        <taxon>Boraginaceae</taxon>
        <taxon>Boraginoideae</taxon>
        <taxon>Lithospermeae</taxon>
        <taxon>Lithospermum</taxon>
    </lineage>
</organism>
<accession>A0AAV3PDT0</accession>
<name>A0AAV3PDT0_LITER</name>
<evidence type="ECO:0000313" key="2">
    <source>
        <dbReference type="EMBL" id="GAA0148197.1"/>
    </source>
</evidence>
<feature type="region of interest" description="Disordered" evidence="1">
    <location>
        <begin position="1"/>
        <end position="26"/>
    </location>
</feature>
<sequence>MDNTNIYVHESQQNNPPNEQPRQQYPTDIDAKIQRRVNEQLNREQERTVQSSRYTHYTRHGDSVESNEAPRRTQDNHERRSNVPAVPSQVPTA</sequence>
<feature type="region of interest" description="Disordered" evidence="1">
    <location>
        <begin position="40"/>
        <end position="93"/>
    </location>
</feature>
<feature type="compositionally biased region" description="Basic and acidic residues" evidence="1">
    <location>
        <begin position="59"/>
        <end position="81"/>
    </location>
</feature>
<evidence type="ECO:0000313" key="3">
    <source>
        <dbReference type="Proteomes" id="UP001454036"/>
    </source>
</evidence>
<keyword evidence="3" id="KW-1185">Reference proteome</keyword>
<dbReference type="AlphaFoldDB" id="A0AAV3PDT0"/>
<proteinExistence type="predicted"/>
<dbReference type="Proteomes" id="UP001454036">
    <property type="component" value="Unassembled WGS sequence"/>
</dbReference>
<feature type="compositionally biased region" description="Low complexity" evidence="1">
    <location>
        <begin position="12"/>
        <end position="24"/>
    </location>
</feature>
<evidence type="ECO:0000256" key="1">
    <source>
        <dbReference type="SAM" id="MobiDB-lite"/>
    </source>
</evidence>
<gene>
    <name evidence="2" type="ORF">LIER_07710</name>
</gene>
<reference evidence="2 3" key="1">
    <citation type="submission" date="2024-01" db="EMBL/GenBank/DDBJ databases">
        <title>The complete chloroplast genome sequence of Lithospermum erythrorhizon: insights into the phylogenetic relationship among Boraginaceae species and the maternal lineages of purple gromwells.</title>
        <authorList>
            <person name="Okada T."/>
            <person name="Watanabe K."/>
        </authorList>
    </citation>
    <scope>NUCLEOTIDE SEQUENCE [LARGE SCALE GENOMIC DNA]</scope>
</reference>
<protein>
    <submittedName>
        <fullName evidence="2">Uncharacterized protein</fullName>
    </submittedName>
</protein>
<comment type="caution">
    <text evidence="2">The sequence shown here is derived from an EMBL/GenBank/DDBJ whole genome shotgun (WGS) entry which is preliminary data.</text>
</comment>